<feature type="non-terminal residue" evidence="2">
    <location>
        <position position="1"/>
    </location>
</feature>
<comment type="caution">
    <text evidence="2">The sequence shown here is derived from an EMBL/GenBank/DDBJ whole genome shotgun (WGS) entry which is preliminary data.</text>
</comment>
<keyword evidence="1" id="KW-1133">Transmembrane helix</keyword>
<reference evidence="2 3" key="1">
    <citation type="journal article" date="2017" name="Int. J. Parasitol.">
        <title>The genome of the protozoan parasite Cystoisospora suis and a reverse vaccinology approach to identify vaccine candidates.</title>
        <authorList>
            <person name="Palmieri N."/>
            <person name="Shrestha A."/>
            <person name="Ruttkowski B."/>
            <person name="Beck T."/>
            <person name="Vogl C."/>
            <person name="Tomley F."/>
            <person name="Blake D.P."/>
            <person name="Joachim A."/>
        </authorList>
    </citation>
    <scope>NUCLEOTIDE SEQUENCE [LARGE SCALE GENOMIC DNA]</scope>
    <source>
        <strain evidence="2 3">Wien I</strain>
    </source>
</reference>
<dbReference type="EMBL" id="MIGC01005518">
    <property type="protein sequence ID" value="PHJ16873.1"/>
    <property type="molecule type" value="Genomic_DNA"/>
</dbReference>
<proteinExistence type="predicted"/>
<evidence type="ECO:0000256" key="1">
    <source>
        <dbReference type="SAM" id="Phobius"/>
    </source>
</evidence>
<accession>A0A2C6KKG4</accession>
<keyword evidence="1" id="KW-0812">Transmembrane</keyword>
<dbReference type="Proteomes" id="UP000221165">
    <property type="component" value="Unassembled WGS sequence"/>
</dbReference>
<keyword evidence="3" id="KW-1185">Reference proteome</keyword>
<organism evidence="2 3">
    <name type="scientific">Cystoisospora suis</name>
    <dbReference type="NCBI Taxonomy" id="483139"/>
    <lineage>
        <taxon>Eukaryota</taxon>
        <taxon>Sar</taxon>
        <taxon>Alveolata</taxon>
        <taxon>Apicomplexa</taxon>
        <taxon>Conoidasida</taxon>
        <taxon>Coccidia</taxon>
        <taxon>Eucoccidiorida</taxon>
        <taxon>Eimeriorina</taxon>
        <taxon>Sarcocystidae</taxon>
        <taxon>Cystoisospora</taxon>
    </lineage>
</organism>
<dbReference type="VEuPathDB" id="ToxoDB:CSUI_009309"/>
<sequence>RRREREQEDRRFGILFCRLLVFLMTTPLGVHDAGPAVLLPFSPFRRINGFVVRSRTPGG</sequence>
<feature type="transmembrane region" description="Helical" evidence="1">
    <location>
        <begin position="12"/>
        <end position="30"/>
    </location>
</feature>
<dbReference type="GeneID" id="94432636"/>
<protein>
    <submittedName>
        <fullName evidence="2">Uncharacterized protein</fullName>
    </submittedName>
</protein>
<dbReference type="AlphaFoldDB" id="A0A2C6KKG4"/>
<evidence type="ECO:0000313" key="2">
    <source>
        <dbReference type="EMBL" id="PHJ16873.1"/>
    </source>
</evidence>
<name>A0A2C6KKG4_9APIC</name>
<dbReference type="RefSeq" id="XP_067918598.1">
    <property type="nucleotide sequence ID" value="XM_068069425.1"/>
</dbReference>
<keyword evidence="1" id="KW-0472">Membrane</keyword>
<evidence type="ECO:0000313" key="3">
    <source>
        <dbReference type="Proteomes" id="UP000221165"/>
    </source>
</evidence>
<gene>
    <name evidence="2" type="ORF">CSUI_009309</name>
</gene>